<proteinExistence type="predicted"/>
<gene>
    <name evidence="2" type="primary">LOC116301535</name>
</gene>
<accession>A0A6P8IIG9</accession>
<organism evidence="1 2">
    <name type="scientific">Actinia tenebrosa</name>
    <name type="common">Australian red waratah sea anemone</name>
    <dbReference type="NCBI Taxonomy" id="6105"/>
    <lineage>
        <taxon>Eukaryota</taxon>
        <taxon>Metazoa</taxon>
        <taxon>Cnidaria</taxon>
        <taxon>Anthozoa</taxon>
        <taxon>Hexacorallia</taxon>
        <taxon>Actiniaria</taxon>
        <taxon>Actiniidae</taxon>
        <taxon>Actinia</taxon>
    </lineage>
</organism>
<evidence type="ECO:0000313" key="2">
    <source>
        <dbReference type="RefSeq" id="XP_031566470.1"/>
    </source>
</evidence>
<dbReference type="Proteomes" id="UP000515163">
    <property type="component" value="Unplaced"/>
</dbReference>
<dbReference type="InParanoid" id="A0A6P8IIG9"/>
<dbReference type="RefSeq" id="XP_031566470.1">
    <property type="nucleotide sequence ID" value="XM_031710610.1"/>
</dbReference>
<dbReference type="KEGG" id="aten:116301535"/>
<protein>
    <submittedName>
        <fullName evidence="2">Uncharacterized protein LOC116301535</fullName>
    </submittedName>
</protein>
<sequence length="513" mass="58607">MADDREVQEQLTKLRLKVLKEKIAAEKQRGPASFKGSLFPAASTDPHIMLQTEILRSEQLLQNVKEERLFHQSRTKKYMNTEDRTGSSMNSNKNDLNAEMVSMMLAQSVQLQKMMMNQMTSNPPFRSTESMKTEPRQRQVEIEPVGYREMDPFTELPQTKLTQKVKPILKERKRSPPPQPIPKMRASSSRIVAMPVRSTELLREPKPRPKTSSFAITGFLDEPSSHDPVNDDYPFPGTKKIRKLRHIFYAAWFCVMLLSLLKKVVKRRYENVQKLDDYIQSGIFELHEKFYLNQESSIWMALNDIIKDGYFDVHVKSPGIFQKLSQEQQAALTELSTIVETVIYTITQIRPMSGLLSPSREGVLWYVLQTGVHLPASYLWQVEKDKIQFSENGAIEYLDKQTSIMLVLGLFISRGLVSSKLLKPVESGLSPEKPSNIAQSNLKVLGSVLMKIVREVSVSPKTKAMALASEISSQLYSDDQMKYIYKRLDGTIIWSKANLNKFASGFVNMVNKS</sequence>
<name>A0A6P8IIG9_ACTTE</name>
<dbReference type="GeneID" id="116301535"/>
<dbReference type="AlphaFoldDB" id="A0A6P8IIG9"/>
<dbReference type="OrthoDB" id="5969023at2759"/>
<reference evidence="2" key="1">
    <citation type="submission" date="2025-08" db="UniProtKB">
        <authorList>
            <consortium name="RefSeq"/>
        </authorList>
    </citation>
    <scope>IDENTIFICATION</scope>
    <source>
        <tissue evidence="2">Tentacle</tissue>
    </source>
</reference>
<evidence type="ECO:0000313" key="1">
    <source>
        <dbReference type="Proteomes" id="UP000515163"/>
    </source>
</evidence>
<keyword evidence="1" id="KW-1185">Reference proteome</keyword>